<feature type="region of interest" description="Disordered" evidence="1">
    <location>
        <begin position="1"/>
        <end position="88"/>
    </location>
</feature>
<reference evidence="3" key="3">
    <citation type="submission" date="2015-06" db="UniProtKB">
        <authorList>
            <consortium name="EnsemblMetazoa"/>
        </authorList>
    </citation>
    <scope>IDENTIFICATION</scope>
</reference>
<evidence type="ECO:0000256" key="1">
    <source>
        <dbReference type="SAM" id="MobiDB-lite"/>
    </source>
</evidence>
<dbReference type="HOGENOM" id="CLU_847964_0_0_1"/>
<sequence>MHNLTKFQSSNTNVLGAEESSENGRSQQGMNTAGSTGEVNPREDETRAKVNAREKKEEEDKVEGKEEVSSDEDETREPRVEIEDRPSTDCGCYPTRRSTLPSMMYDEVQCKHINGADPTVNSFQLNWTRPGKIHKLDNLKYMKKKTAFTPKDYSYMLGYPHTTNGGKYFHDELMEREGVVGDDLGGGEMEESTVEEEASRRIDEEPDDIFISAPKKAAFYNNDMYTMRVAKLYQPPEGGQSKPVKVRVELEEDIRMDSLLTPVKQHTARVRTVEESATLKDDNMTYFQQGLRAKVYEGRFYDPVRKKAIKFHVEGFNDNEKSHQEESL</sequence>
<proteinExistence type="predicted"/>
<evidence type="ECO:0000313" key="4">
    <source>
        <dbReference type="Proteomes" id="UP000014760"/>
    </source>
</evidence>
<reference evidence="4" key="1">
    <citation type="submission" date="2012-12" db="EMBL/GenBank/DDBJ databases">
        <authorList>
            <person name="Hellsten U."/>
            <person name="Grimwood J."/>
            <person name="Chapman J.A."/>
            <person name="Shapiro H."/>
            <person name="Aerts A."/>
            <person name="Otillar R.P."/>
            <person name="Terry A.Y."/>
            <person name="Boore J.L."/>
            <person name="Simakov O."/>
            <person name="Marletaz F."/>
            <person name="Cho S.-J."/>
            <person name="Edsinger-Gonzales E."/>
            <person name="Havlak P."/>
            <person name="Kuo D.-H."/>
            <person name="Larsson T."/>
            <person name="Lv J."/>
            <person name="Arendt D."/>
            <person name="Savage R."/>
            <person name="Osoegawa K."/>
            <person name="de Jong P."/>
            <person name="Lindberg D.R."/>
            <person name="Seaver E.C."/>
            <person name="Weisblat D.A."/>
            <person name="Putnam N.H."/>
            <person name="Grigoriev I.V."/>
            <person name="Rokhsar D.S."/>
        </authorList>
    </citation>
    <scope>NUCLEOTIDE SEQUENCE</scope>
    <source>
        <strain evidence="4">I ESC-2004</strain>
    </source>
</reference>
<keyword evidence="4" id="KW-1185">Reference proteome</keyword>
<dbReference type="Proteomes" id="UP000014760">
    <property type="component" value="Unassembled WGS sequence"/>
</dbReference>
<dbReference type="AlphaFoldDB" id="R7TRE6"/>
<evidence type="ECO:0000313" key="2">
    <source>
        <dbReference type="EMBL" id="ELT93605.1"/>
    </source>
</evidence>
<dbReference type="EMBL" id="KB309694">
    <property type="protein sequence ID" value="ELT93605.1"/>
    <property type="molecule type" value="Genomic_DNA"/>
</dbReference>
<gene>
    <name evidence="2" type="ORF">CAPTEDRAFT_211299</name>
</gene>
<accession>R7TRE6</accession>
<dbReference type="EnsemblMetazoa" id="CapteT211299">
    <property type="protein sequence ID" value="CapteP211299"/>
    <property type="gene ID" value="CapteG211299"/>
</dbReference>
<feature type="compositionally biased region" description="Basic and acidic residues" evidence="1">
    <location>
        <begin position="76"/>
        <end position="87"/>
    </location>
</feature>
<feature type="compositionally biased region" description="Basic and acidic residues" evidence="1">
    <location>
        <begin position="40"/>
        <end position="68"/>
    </location>
</feature>
<dbReference type="EMBL" id="AMQN01002621">
    <property type="status" value="NOT_ANNOTATED_CDS"/>
    <property type="molecule type" value="Genomic_DNA"/>
</dbReference>
<name>R7TRE6_CAPTE</name>
<organism evidence="2">
    <name type="scientific">Capitella teleta</name>
    <name type="common">Polychaete worm</name>
    <dbReference type="NCBI Taxonomy" id="283909"/>
    <lineage>
        <taxon>Eukaryota</taxon>
        <taxon>Metazoa</taxon>
        <taxon>Spiralia</taxon>
        <taxon>Lophotrochozoa</taxon>
        <taxon>Annelida</taxon>
        <taxon>Polychaeta</taxon>
        <taxon>Sedentaria</taxon>
        <taxon>Scolecida</taxon>
        <taxon>Capitellidae</taxon>
        <taxon>Capitella</taxon>
    </lineage>
</organism>
<feature type="compositionally biased region" description="Polar residues" evidence="1">
    <location>
        <begin position="1"/>
        <end position="14"/>
    </location>
</feature>
<evidence type="ECO:0000313" key="3">
    <source>
        <dbReference type="EnsemblMetazoa" id="CapteP211299"/>
    </source>
</evidence>
<reference evidence="2 4" key="2">
    <citation type="journal article" date="2013" name="Nature">
        <title>Insights into bilaterian evolution from three spiralian genomes.</title>
        <authorList>
            <person name="Simakov O."/>
            <person name="Marletaz F."/>
            <person name="Cho S.J."/>
            <person name="Edsinger-Gonzales E."/>
            <person name="Havlak P."/>
            <person name="Hellsten U."/>
            <person name="Kuo D.H."/>
            <person name="Larsson T."/>
            <person name="Lv J."/>
            <person name="Arendt D."/>
            <person name="Savage R."/>
            <person name="Osoegawa K."/>
            <person name="de Jong P."/>
            <person name="Grimwood J."/>
            <person name="Chapman J.A."/>
            <person name="Shapiro H."/>
            <person name="Aerts A."/>
            <person name="Otillar R.P."/>
            <person name="Terry A.Y."/>
            <person name="Boore J.L."/>
            <person name="Grigoriev I.V."/>
            <person name="Lindberg D.R."/>
            <person name="Seaver E.C."/>
            <person name="Weisblat D.A."/>
            <person name="Putnam N.H."/>
            <person name="Rokhsar D.S."/>
        </authorList>
    </citation>
    <scope>NUCLEOTIDE SEQUENCE</scope>
    <source>
        <strain evidence="2 4">I ESC-2004</strain>
    </source>
</reference>
<feature type="compositionally biased region" description="Polar residues" evidence="1">
    <location>
        <begin position="23"/>
        <end position="38"/>
    </location>
</feature>
<protein>
    <submittedName>
        <fullName evidence="2 3">Uncharacterized protein</fullName>
    </submittedName>
</protein>